<evidence type="ECO:0000256" key="1">
    <source>
        <dbReference type="SAM" id="MobiDB-lite"/>
    </source>
</evidence>
<dbReference type="AlphaFoldDB" id="A0A194XPS5"/>
<dbReference type="InParanoid" id="A0A194XPS5"/>
<evidence type="ECO:0000313" key="4">
    <source>
        <dbReference type="Proteomes" id="UP000070700"/>
    </source>
</evidence>
<protein>
    <submittedName>
        <fullName evidence="3">Uncharacterized protein</fullName>
    </submittedName>
</protein>
<gene>
    <name evidence="3" type="ORF">LY89DRAFT_729250</name>
</gene>
<organism evidence="3 4">
    <name type="scientific">Mollisia scopiformis</name>
    <name type="common">Conifer needle endophyte fungus</name>
    <name type="synonym">Phialocephala scopiformis</name>
    <dbReference type="NCBI Taxonomy" id="149040"/>
    <lineage>
        <taxon>Eukaryota</taxon>
        <taxon>Fungi</taxon>
        <taxon>Dikarya</taxon>
        <taxon>Ascomycota</taxon>
        <taxon>Pezizomycotina</taxon>
        <taxon>Leotiomycetes</taxon>
        <taxon>Helotiales</taxon>
        <taxon>Mollisiaceae</taxon>
        <taxon>Mollisia</taxon>
    </lineage>
</organism>
<proteinExistence type="predicted"/>
<feature type="signal peptide" evidence="2">
    <location>
        <begin position="1"/>
        <end position="20"/>
    </location>
</feature>
<dbReference type="KEGG" id="psco:LY89DRAFT_729250"/>
<dbReference type="GeneID" id="28829090"/>
<keyword evidence="4" id="KW-1185">Reference proteome</keyword>
<dbReference type="Proteomes" id="UP000070700">
    <property type="component" value="Unassembled WGS sequence"/>
</dbReference>
<feature type="chain" id="PRO_5008268515" evidence="2">
    <location>
        <begin position="21"/>
        <end position="84"/>
    </location>
</feature>
<accession>A0A194XPS5</accession>
<feature type="compositionally biased region" description="Basic and acidic residues" evidence="1">
    <location>
        <begin position="52"/>
        <end position="84"/>
    </location>
</feature>
<keyword evidence="2" id="KW-0732">Signal</keyword>
<evidence type="ECO:0000313" key="3">
    <source>
        <dbReference type="EMBL" id="KUJ21747.1"/>
    </source>
</evidence>
<name>A0A194XPS5_MOLSC</name>
<feature type="region of interest" description="Disordered" evidence="1">
    <location>
        <begin position="23"/>
        <end position="84"/>
    </location>
</feature>
<dbReference type="EMBL" id="KQ947407">
    <property type="protein sequence ID" value="KUJ21747.1"/>
    <property type="molecule type" value="Genomic_DNA"/>
</dbReference>
<dbReference type="RefSeq" id="XP_018076102.1">
    <property type="nucleotide sequence ID" value="XM_018219364.1"/>
</dbReference>
<evidence type="ECO:0000256" key="2">
    <source>
        <dbReference type="SAM" id="SignalP"/>
    </source>
</evidence>
<reference evidence="3 4" key="1">
    <citation type="submission" date="2015-10" db="EMBL/GenBank/DDBJ databases">
        <title>Full genome of DAOMC 229536 Phialocephala scopiformis, a fungal endophyte of spruce producing the potent anti-insectan compound rugulosin.</title>
        <authorList>
            <consortium name="DOE Joint Genome Institute"/>
            <person name="Walker A.K."/>
            <person name="Frasz S.L."/>
            <person name="Seifert K.A."/>
            <person name="Miller J.D."/>
            <person name="Mondo S.J."/>
            <person name="Labutti K."/>
            <person name="Lipzen A."/>
            <person name="Dockter R."/>
            <person name="Kennedy M."/>
            <person name="Grigoriev I.V."/>
            <person name="Spatafora J.W."/>
        </authorList>
    </citation>
    <scope>NUCLEOTIDE SEQUENCE [LARGE SCALE GENOMIC DNA]</scope>
    <source>
        <strain evidence="3 4">CBS 120377</strain>
    </source>
</reference>
<sequence>MKVSQYFASIFVLSAGLSMAAPTDSLQTRQDRPPAPGFKMLVKDSAGTQIQKRQDRPPPPDKVDEVEKRQDRPPPPDKADEVEK</sequence>